<evidence type="ECO:0000256" key="1">
    <source>
        <dbReference type="SAM" id="MobiDB-lite"/>
    </source>
</evidence>
<comment type="caution">
    <text evidence="2">The sequence shown here is derived from an EMBL/GenBank/DDBJ whole genome shotgun (WGS) entry which is preliminary data.</text>
</comment>
<feature type="region of interest" description="Disordered" evidence="1">
    <location>
        <begin position="57"/>
        <end position="82"/>
    </location>
</feature>
<dbReference type="Proteomes" id="UP000887013">
    <property type="component" value="Unassembled WGS sequence"/>
</dbReference>
<feature type="region of interest" description="Disordered" evidence="1">
    <location>
        <begin position="1"/>
        <end position="45"/>
    </location>
</feature>
<reference evidence="2" key="1">
    <citation type="submission" date="2020-08" db="EMBL/GenBank/DDBJ databases">
        <title>Multicomponent nature underlies the extraordinary mechanical properties of spider dragline silk.</title>
        <authorList>
            <person name="Kono N."/>
            <person name="Nakamura H."/>
            <person name="Mori M."/>
            <person name="Yoshida Y."/>
            <person name="Ohtoshi R."/>
            <person name="Malay A.D."/>
            <person name="Moran D.A.P."/>
            <person name="Tomita M."/>
            <person name="Numata K."/>
            <person name="Arakawa K."/>
        </authorList>
    </citation>
    <scope>NUCLEOTIDE SEQUENCE</scope>
</reference>
<proteinExistence type="predicted"/>
<evidence type="ECO:0000313" key="2">
    <source>
        <dbReference type="EMBL" id="GFS79170.1"/>
    </source>
</evidence>
<accession>A0A8X6MUZ3</accession>
<dbReference type="AlphaFoldDB" id="A0A8X6MUZ3"/>
<sequence>MKRISQLSSVVGRGREKNTSIRPPPPRIGQTQQERERRNTPIHQQNYRVIRQRNYGHSSWKPCNKSNKPCTRQQQKQKKKATRKVKLILGEPLSRRPEGFVNGDKVRWIISSNVPERYGTLFGGQVLETEFVNRVVALGWGFSRPNRREKANRESSRAWRRGGSNDHFYVLRN</sequence>
<gene>
    <name evidence="2" type="ORF">NPIL_443991</name>
</gene>
<name>A0A8X6MUZ3_NEPPI</name>
<organism evidence="2 3">
    <name type="scientific">Nephila pilipes</name>
    <name type="common">Giant wood spider</name>
    <name type="synonym">Nephila maculata</name>
    <dbReference type="NCBI Taxonomy" id="299642"/>
    <lineage>
        <taxon>Eukaryota</taxon>
        <taxon>Metazoa</taxon>
        <taxon>Ecdysozoa</taxon>
        <taxon>Arthropoda</taxon>
        <taxon>Chelicerata</taxon>
        <taxon>Arachnida</taxon>
        <taxon>Araneae</taxon>
        <taxon>Araneomorphae</taxon>
        <taxon>Entelegynae</taxon>
        <taxon>Araneoidea</taxon>
        <taxon>Nephilidae</taxon>
        <taxon>Nephila</taxon>
    </lineage>
</organism>
<keyword evidence="3" id="KW-1185">Reference proteome</keyword>
<dbReference type="EMBL" id="BMAW01051193">
    <property type="protein sequence ID" value="GFS79170.1"/>
    <property type="molecule type" value="Genomic_DNA"/>
</dbReference>
<evidence type="ECO:0000313" key="3">
    <source>
        <dbReference type="Proteomes" id="UP000887013"/>
    </source>
</evidence>
<protein>
    <submittedName>
        <fullName evidence="2">Uncharacterized protein</fullName>
    </submittedName>
</protein>